<keyword evidence="5" id="KW-1185">Reference proteome</keyword>
<comment type="caution">
    <text evidence="4">The sequence shown here is derived from an EMBL/GenBank/DDBJ whole genome shotgun (WGS) entry which is preliminary data.</text>
</comment>
<reference evidence="4 5" key="1">
    <citation type="journal article" date="2014" name="Genome Announc.">
        <title>Draft Genome Sequence of Petroleum Oil-Degrading Marine Bacterium Pseudomonas taeanensis Strain MS-3, Isolated from a Crude Oil-Contaminated Seashore.</title>
        <authorList>
            <person name="Lee S.Y."/>
            <person name="Kim S.H."/>
            <person name="Lee D.G."/>
            <person name="Shin S."/>
            <person name="Yun S.H."/>
            <person name="Choi C.W."/>
            <person name="Chung Y.H."/>
            <person name="Choi J.S."/>
            <person name="Kahng H.Y."/>
            <person name="Kim S.I."/>
        </authorList>
    </citation>
    <scope>NUCLEOTIDE SEQUENCE [LARGE SCALE GENOMIC DNA]</scope>
    <source>
        <strain evidence="4 5">MS-3</strain>
    </source>
</reference>
<evidence type="ECO:0000256" key="1">
    <source>
        <dbReference type="SAM" id="Phobius"/>
    </source>
</evidence>
<dbReference type="eggNOG" id="COG4726">
    <property type="taxonomic scope" value="Bacteria"/>
</dbReference>
<evidence type="ECO:0000313" key="5">
    <source>
        <dbReference type="Proteomes" id="UP000030063"/>
    </source>
</evidence>
<dbReference type="RefSeq" id="WP_025164479.1">
    <property type="nucleotide sequence ID" value="NZ_AWSQ01000001.1"/>
</dbReference>
<evidence type="ECO:0008006" key="6">
    <source>
        <dbReference type="Google" id="ProtNLM"/>
    </source>
</evidence>
<dbReference type="InterPro" id="IPR025205">
    <property type="entry name" value="PilX/PilW_C"/>
</dbReference>
<feature type="domain" description="Type 4 fimbrial biogenesis protein PilX N-terminal" evidence="3">
    <location>
        <begin position="10"/>
        <end position="60"/>
    </location>
</feature>
<dbReference type="EMBL" id="AWSQ01000001">
    <property type="protein sequence ID" value="KFX71636.1"/>
    <property type="molecule type" value="Genomic_DNA"/>
</dbReference>
<protein>
    <recommendedName>
        <fullName evidence="6">Pilus assembly protein PilX</fullName>
    </recommendedName>
</protein>
<dbReference type="Proteomes" id="UP000030063">
    <property type="component" value="Unassembled WGS sequence"/>
</dbReference>
<organism evidence="4 5">
    <name type="scientific">Pseudomonas taeanensis MS-3</name>
    <dbReference type="NCBI Taxonomy" id="1395571"/>
    <lineage>
        <taxon>Bacteria</taxon>
        <taxon>Pseudomonadati</taxon>
        <taxon>Pseudomonadota</taxon>
        <taxon>Gammaproteobacteria</taxon>
        <taxon>Pseudomonadales</taxon>
        <taxon>Pseudomonadaceae</taxon>
        <taxon>Pseudomonas</taxon>
    </lineage>
</organism>
<keyword evidence="1" id="KW-1133">Transmembrane helix</keyword>
<dbReference type="STRING" id="1395571.TMS3_0106845"/>
<accession>A0A0A1YQP6</accession>
<keyword evidence="1" id="KW-0472">Membrane</keyword>
<dbReference type="Pfam" id="PF14341">
    <property type="entry name" value="PilX_N"/>
    <property type="match status" value="1"/>
</dbReference>
<proteinExistence type="predicted"/>
<feature type="transmembrane region" description="Helical" evidence="1">
    <location>
        <begin position="12"/>
        <end position="32"/>
    </location>
</feature>
<feature type="domain" description="PilX/PilW C-terminal" evidence="2">
    <location>
        <begin position="91"/>
        <end position="172"/>
    </location>
</feature>
<evidence type="ECO:0000259" key="3">
    <source>
        <dbReference type="Pfam" id="PF14341"/>
    </source>
</evidence>
<evidence type="ECO:0000313" key="4">
    <source>
        <dbReference type="EMBL" id="KFX71636.1"/>
    </source>
</evidence>
<dbReference type="InterPro" id="IPR025746">
    <property type="entry name" value="PilX_N_dom"/>
</dbReference>
<dbReference type="OrthoDB" id="5298746at2"/>
<dbReference type="Pfam" id="PF13681">
    <property type="entry name" value="PilX"/>
    <property type="match status" value="1"/>
</dbReference>
<gene>
    <name evidence="4" type="ORF">TMS3_0106845</name>
</gene>
<evidence type="ECO:0000259" key="2">
    <source>
        <dbReference type="Pfam" id="PF13681"/>
    </source>
</evidence>
<name>A0A0A1YQP6_9PSED</name>
<sequence>MQLQFWRRQQGSTLIICLVFLLILTMIGISSIQSSTLQEQMAGSARDYNSAFQAAEYALREGEVYLQQATLGSFTGSGGRYTICGDPASTAAGCVPPSWRNKSSTGWVTQSGVGNVNSQPQYILEKYPLIVDVNAPLDADTVPPKIEMYRITARGYGVSENSMIVLQSAFRRD</sequence>
<dbReference type="AlphaFoldDB" id="A0A0A1YQP6"/>
<keyword evidence="1" id="KW-0812">Transmembrane</keyword>